<evidence type="ECO:0000313" key="3">
    <source>
        <dbReference type="Proteomes" id="UP000182101"/>
    </source>
</evidence>
<protein>
    <submittedName>
        <fullName evidence="2">Uncharacterized protein</fullName>
    </submittedName>
</protein>
<proteinExistence type="predicted"/>
<sequence length="96" mass="11036">MNGTLSVDTSKRTNKNNNGYIGRGGKTVISATKAPRRIPKPQFTDGQVKRPPVTLVKTWLWMYREAKEYELRECARKNIMRTFDSVEDAANYVLKK</sequence>
<organism evidence="2 3">
    <name type="scientific">Alteromonas mediterranea</name>
    <dbReference type="NCBI Taxonomy" id="314275"/>
    <lineage>
        <taxon>Bacteria</taxon>
        <taxon>Pseudomonadati</taxon>
        <taxon>Pseudomonadota</taxon>
        <taxon>Gammaproteobacteria</taxon>
        <taxon>Alteromonadales</taxon>
        <taxon>Alteromonadaceae</taxon>
        <taxon>Alteromonas/Salinimonas group</taxon>
        <taxon>Alteromonas</taxon>
    </lineage>
</organism>
<evidence type="ECO:0000256" key="1">
    <source>
        <dbReference type="SAM" id="MobiDB-lite"/>
    </source>
</evidence>
<name>A0AAC9JFD0_9ALTE</name>
<geneLocation type="plasmid" evidence="3">
    <name>pamcp48-600</name>
</geneLocation>
<reference evidence="2 3" key="1">
    <citation type="submission" date="2016-11" db="EMBL/GenBank/DDBJ databases">
        <title>Networking in microbes: conjugative elements and plasmids in the genus Alteromonas.</title>
        <authorList>
            <person name="Lopez-Perez M."/>
            <person name="Ramon-Marco N."/>
            <person name="Rodriguez-Valera F."/>
        </authorList>
    </citation>
    <scope>NUCLEOTIDE SEQUENCE [LARGE SCALE GENOMIC DNA]</scope>
    <source>
        <strain evidence="2 3">CP48</strain>
        <plasmid evidence="3">pamcp48-600</plasmid>
    </source>
</reference>
<feature type="region of interest" description="Disordered" evidence="1">
    <location>
        <begin position="1"/>
        <end position="26"/>
    </location>
</feature>
<dbReference type="AlphaFoldDB" id="A0AAC9JFD0"/>
<gene>
    <name evidence="2" type="ORF">BM524_20895</name>
</gene>
<evidence type="ECO:0000313" key="2">
    <source>
        <dbReference type="EMBL" id="APD92361.1"/>
    </source>
</evidence>
<keyword evidence="2" id="KW-0614">Plasmid</keyword>
<dbReference type="RefSeq" id="WP_071960975.1">
    <property type="nucleotide sequence ID" value="NZ_CP018025.1"/>
</dbReference>
<dbReference type="EMBL" id="CP018025">
    <property type="protein sequence ID" value="APD92361.1"/>
    <property type="molecule type" value="Genomic_DNA"/>
</dbReference>
<accession>A0AAC9JFD0</accession>
<dbReference type="Proteomes" id="UP000182101">
    <property type="component" value="Plasmid pAMCP48-600"/>
</dbReference>